<accession>A0ABT8BBK0</accession>
<dbReference type="InterPro" id="IPR003121">
    <property type="entry name" value="SWIB_MDM2_domain"/>
</dbReference>
<dbReference type="SUPFAM" id="SSF47592">
    <property type="entry name" value="SWIB/MDM2 domain"/>
    <property type="match status" value="1"/>
</dbReference>
<dbReference type="SMART" id="SM00151">
    <property type="entry name" value="SWIB"/>
    <property type="match status" value="1"/>
</dbReference>
<reference evidence="4" key="1">
    <citation type="journal article" date="2019" name="Int. J. Syst. Evol. Microbiol.">
        <title>The Global Catalogue of Microorganisms (GCM) 10K type strain sequencing project: providing services to taxonomists for standard genome sequencing and annotation.</title>
        <authorList>
            <consortium name="The Broad Institute Genomics Platform"/>
            <consortium name="The Broad Institute Genome Sequencing Center for Infectious Disease"/>
            <person name="Wu L."/>
            <person name="Ma J."/>
        </authorList>
    </citation>
    <scope>NUCLEOTIDE SEQUENCE [LARGE SCALE GENOMIC DNA]</scope>
    <source>
        <strain evidence="4">CECT 7069</strain>
    </source>
</reference>
<evidence type="ECO:0000313" key="3">
    <source>
        <dbReference type="EMBL" id="MDN3589414.1"/>
    </source>
</evidence>
<name>A0ABT8BBK0_9HYPH</name>
<dbReference type="Proteomes" id="UP001224644">
    <property type="component" value="Unassembled WGS sequence"/>
</dbReference>
<dbReference type="InterPro" id="IPR019835">
    <property type="entry name" value="SWIB_domain"/>
</dbReference>
<dbReference type="Gene3D" id="1.10.245.10">
    <property type="entry name" value="SWIB/MDM2 domain"/>
    <property type="match status" value="1"/>
</dbReference>
<protein>
    <submittedName>
        <fullName evidence="3">SWIB/MDM2 domain-containing protein</fullName>
    </submittedName>
</protein>
<feature type="compositionally biased region" description="Basic and acidic residues" evidence="1">
    <location>
        <begin position="12"/>
        <end position="25"/>
    </location>
</feature>
<feature type="domain" description="DM2" evidence="2">
    <location>
        <begin position="43"/>
        <end position="120"/>
    </location>
</feature>
<dbReference type="InterPro" id="IPR036885">
    <property type="entry name" value="SWIB_MDM2_dom_sf"/>
</dbReference>
<dbReference type="EMBL" id="JAUFPX010000002">
    <property type="protein sequence ID" value="MDN3589414.1"/>
    <property type="molecule type" value="Genomic_DNA"/>
</dbReference>
<dbReference type="CDD" id="cd10567">
    <property type="entry name" value="SWIB-MDM2_like"/>
    <property type="match status" value="1"/>
</dbReference>
<sequence>MAKTTTKSPAKSADKGAETGDEKPAAKGKKVAAPKGDGAKPNALQQPLKPSPELAAVVGEANLPRGEVVSKVWEYIKKHELQNPENKREILADDKLKKVFGKDKCTMFEMNKHLAAHLKSA</sequence>
<gene>
    <name evidence="3" type="ORF">QWZ12_02185</name>
</gene>
<organism evidence="3 4">
    <name type="scientific">Methylobacterium adhaesivum</name>
    <dbReference type="NCBI Taxonomy" id="333297"/>
    <lineage>
        <taxon>Bacteria</taxon>
        <taxon>Pseudomonadati</taxon>
        <taxon>Pseudomonadota</taxon>
        <taxon>Alphaproteobacteria</taxon>
        <taxon>Hyphomicrobiales</taxon>
        <taxon>Methylobacteriaceae</taxon>
        <taxon>Methylobacterium</taxon>
    </lineage>
</organism>
<dbReference type="Pfam" id="PF02201">
    <property type="entry name" value="SWIB"/>
    <property type="match status" value="1"/>
</dbReference>
<evidence type="ECO:0000313" key="4">
    <source>
        <dbReference type="Proteomes" id="UP001224644"/>
    </source>
</evidence>
<evidence type="ECO:0000259" key="2">
    <source>
        <dbReference type="PROSITE" id="PS51925"/>
    </source>
</evidence>
<comment type="caution">
    <text evidence="3">The sequence shown here is derived from an EMBL/GenBank/DDBJ whole genome shotgun (WGS) entry which is preliminary data.</text>
</comment>
<keyword evidence="4" id="KW-1185">Reference proteome</keyword>
<dbReference type="PANTHER" id="PTHR13844">
    <property type="entry name" value="SWI/SNF-RELATED MATRIX-ASSOCIATED ACTIN-DEPENDENT REGULATOR OF CHROMATIN SUBFAMILY D"/>
    <property type="match status" value="1"/>
</dbReference>
<dbReference type="PROSITE" id="PS51925">
    <property type="entry name" value="SWIB_MDM2"/>
    <property type="match status" value="1"/>
</dbReference>
<feature type="region of interest" description="Disordered" evidence="1">
    <location>
        <begin position="1"/>
        <end position="49"/>
    </location>
</feature>
<dbReference type="RefSeq" id="WP_238223830.1">
    <property type="nucleotide sequence ID" value="NZ_BPQD01000007.1"/>
</dbReference>
<evidence type="ECO:0000256" key="1">
    <source>
        <dbReference type="SAM" id="MobiDB-lite"/>
    </source>
</evidence>
<proteinExistence type="predicted"/>